<dbReference type="EMBL" id="HBGK01040040">
    <property type="protein sequence ID" value="CAD9299345.1"/>
    <property type="molecule type" value="Transcribed_RNA"/>
</dbReference>
<gene>
    <name evidence="3" type="ORF">GOCE00092_LOCUS20903</name>
</gene>
<feature type="region of interest" description="Disordered" evidence="1">
    <location>
        <begin position="212"/>
        <end position="232"/>
    </location>
</feature>
<dbReference type="InterPro" id="IPR027124">
    <property type="entry name" value="Swc5/CFDP1/2"/>
</dbReference>
<feature type="domain" description="BCNT-C" evidence="2">
    <location>
        <begin position="145"/>
        <end position="225"/>
    </location>
</feature>
<feature type="compositionally biased region" description="Basic and acidic residues" evidence="1">
    <location>
        <begin position="212"/>
        <end position="225"/>
    </location>
</feature>
<name>A0A7S1VGP4_9STRA</name>
<organism evidence="3">
    <name type="scientific">Grammatophora oceanica</name>
    <dbReference type="NCBI Taxonomy" id="210454"/>
    <lineage>
        <taxon>Eukaryota</taxon>
        <taxon>Sar</taxon>
        <taxon>Stramenopiles</taxon>
        <taxon>Ochrophyta</taxon>
        <taxon>Bacillariophyta</taxon>
        <taxon>Fragilariophyceae</taxon>
        <taxon>Fragilariophycidae</taxon>
        <taxon>Rhabdonematales</taxon>
        <taxon>Grammatophoraceae</taxon>
        <taxon>Grammatophora</taxon>
    </lineage>
</organism>
<evidence type="ECO:0000313" key="3">
    <source>
        <dbReference type="EMBL" id="CAD9299345.1"/>
    </source>
</evidence>
<dbReference type="PANTHER" id="PTHR48407">
    <property type="entry name" value="CRANIOFACIAL DEVELOPMENT PROTEIN 1"/>
    <property type="match status" value="1"/>
</dbReference>
<dbReference type="AlphaFoldDB" id="A0A7S1VGP4"/>
<dbReference type="PANTHER" id="PTHR48407:SF1">
    <property type="entry name" value="CRANIOFACIAL DEVELOPMENT PROTEIN 1"/>
    <property type="match status" value="1"/>
</dbReference>
<evidence type="ECO:0000259" key="2">
    <source>
        <dbReference type="PROSITE" id="PS51279"/>
    </source>
</evidence>
<dbReference type="PROSITE" id="PS51279">
    <property type="entry name" value="BCNT_C"/>
    <property type="match status" value="1"/>
</dbReference>
<sequence>MEEDEQDVLPGSDNAASTIILSLSKQKAVDEAFERLFGYKFGTRFMAKRRTVKHQQELSKQEELLTDIFGPTIATKLLATSKSVRKPIKRLPLPKDIHETITEVKKYAGKSITIQRRVAIQQNAQQTTKSASSTTANPNSRSASAAKPAGLDHLLNQISGPSKLTTVAKTSSDWDSFKTKSGMEEQLEKKAQGKDAFLVKKDFLNRVDERRFEHEKSKREQERSARAASGKK</sequence>
<dbReference type="InterPro" id="IPR011421">
    <property type="entry name" value="BCNT-C"/>
</dbReference>
<protein>
    <recommendedName>
        <fullName evidence="2">BCNT-C domain-containing protein</fullName>
    </recommendedName>
</protein>
<dbReference type="Pfam" id="PF07572">
    <property type="entry name" value="BCNT"/>
    <property type="match status" value="1"/>
</dbReference>
<evidence type="ECO:0000256" key="1">
    <source>
        <dbReference type="SAM" id="MobiDB-lite"/>
    </source>
</evidence>
<accession>A0A7S1VGP4</accession>
<reference evidence="3" key="1">
    <citation type="submission" date="2021-01" db="EMBL/GenBank/DDBJ databases">
        <authorList>
            <person name="Corre E."/>
            <person name="Pelletier E."/>
            <person name="Niang G."/>
            <person name="Scheremetjew M."/>
            <person name="Finn R."/>
            <person name="Kale V."/>
            <person name="Holt S."/>
            <person name="Cochrane G."/>
            <person name="Meng A."/>
            <person name="Brown T."/>
            <person name="Cohen L."/>
        </authorList>
    </citation>
    <scope>NUCLEOTIDE SEQUENCE</scope>
    <source>
        <strain evidence="3">CCMP 410</strain>
    </source>
</reference>
<feature type="region of interest" description="Disordered" evidence="1">
    <location>
        <begin position="125"/>
        <end position="147"/>
    </location>
</feature>
<proteinExistence type="predicted"/>